<dbReference type="EMBL" id="BTSX01000002">
    <property type="protein sequence ID" value="GMS82979.1"/>
    <property type="molecule type" value="Genomic_DNA"/>
</dbReference>
<organism evidence="1 2">
    <name type="scientific">Pristionchus entomophagus</name>
    <dbReference type="NCBI Taxonomy" id="358040"/>
    <lineage>
        <taxon>Eukaryota</taxon>
        <taxon>Metazoa</taxon>
        <taxon>Ecdysozoa</taxon>
        <taxon>Nematoda</taxon>
        <taxon>Chromadorea</taxon>
        <taxon>Rhabditida</taxon>
        <taxon>Rhabditina</taxon>
        <taxon>Diplogasteromorpha</taxon>
        <taxon>Diplogasteroidea</taxon>
        <taxon>Neodiplogasteridae</taxon>
        <taxon>Pristionchus</taxon>
    </lineage>
</organism>
<name>A0AAV5SNT1_9BILA</name>
<accession>A0AAV5SNT1</accession>
<evidence type="ECO:0000313" key="1">
    <source>
        <dbReference type="EMBL" id="GMS82979.1"/>
    </source>
</evidence>
<keyword evidence="2" id="KW-1185">Reference proteome</keyword>
<protein>
    <submittedName>
        <fullName evidence="1">Uncharacterized protein</fullName>
    </submittedName>
</protein>
<feature type="non-terminal residue" evidence="1">
    <location>
        <position position="114"/>
    </location>
</feature>
<gene>
    <name evidence="1" type="ORF">PENTCL1PPCAC_5154</name>
</gene>
<reference evidence="1" key="1">
    <citation type="submission" date="2023-10" db="EMBL/GenBank/DDBJ databases">
        <title>Genome assembly of Pristionchus species.</title>
        <authorList>
            <person name="Yoshida K."/>
            <person name="Sommer R.J."/>
        </authorList>
    </citation>
    <scope>NUCLEOTIDE SEQUENCE</scope>
    <source>
        <strain evidence="1">RS0144</strain>
    </source>
</reference>
<feature type="non-terminal residue" evidence="1">
    <location>
        <position position="1"/>
    </location>
</feature>
<proteinExistence type="predicted"/>
<sequence>APGVCAPLTAYLPQPDECGTCTDAYQSVDTIACPFGDVIYIDKIATSMNKAFCVGNDWKNGDDVVAASSTVYCGPPAAPTTTTVSPTCGMLAADYPTGCEDCSSPTFSSTDTYC</sequence>
<evidence type="ECO:0000313" key="2">
    <source>
        <dbReference type="Proteomes" id="UP001432027"/>
    </source>
</evidence>
<dbReference type="AlphaFoldDB" id="A0AAV5SNT1"/>
<dbReference type="Proteomes" id="UP001432027">
    <property type="component" value="Unassembled WGS sequence"/>
</dbReference>
<comment type="caution">
    <text evidence="1">The sequence shown here is derived from an EMBL/GenBank/DDBJ whole genome shotgun (WGS) entry which is preliminary data.</text>
</comment>